<dbReference type="AlphaFoldDB" id="A0A367J3H6"/>
<evidence type="ECO:0000313" key="2">
    <source>
        <dbReference type="Proteomes" id="UP000252139"/>
    </source>
</evidence>
<dbReference type="Proteomes" id="UP000252139">
    <property type="component" value="Unassembled WGS sequence"/>
</dbReference>
<evidence type="ECO:0000313" key="1">
    <source>
        <dbReference type="EMBL" id="RCH84487.1"/>
    </source>
</evidence>
<proteinExistence type="predicted"/>
<comment type="caution">
    <text evidence="1">The sequence shown here is derived from an EMBL/GenBank/DDBJ whole genome shotgun (WGS) entry which is preliminary data.</text>
</comment>
<dbReference type="EMBL" id="PJQL01002351">
    <property type="protein sequence ID" value="RCH84487.1"/>
    <property type="molecule type" value="Genomic_DNA"/>
</dbReference>
<protein>
    <submittedName>
        <fullName evidence="1">Uncharacterized protein</fullName>
    </submittedName>
</protein>
<accession>A0A367J3H6</accession>
<reference evidence="1 2" key="1">
    <citation type="journal article" date="2018" name="G3 (Bethesda)">
        <title>Phylogenetic and Phylogenomic Definition of Rhizopus Species.</title>
        <authorList>
            <person name="Gryganskyi A.P."/>
            <person name="Golan J."/>
            <person name="Dolatabadi S."/>
            <person name="Mondo S."/>
            <person name="Robb S."/>
            <person name="Idnurm A."/>
            <person name="Muszewska A."/>
            <person name="Steczkiewicz K."/>
            <person name="Masonjones S."/>
            <person name="Liao H.L."/>
            <person name="Gajdeczka M.T."/>
            <person name="Anike F."/>
            <person name="Vuek A."/>
            <person name="Anishchenko I.M."/>
            <person name="Voigt K."/>
            <person name="de Hoog G.S."/>
            <person name="Smith M.E."/>
            <person name="Heitman J."/>
            <person name="Vilgalys R."/>
            <person name="Stajich J.E."/>
        </authorList>
    </citation>
    <scope>NUCLEOTIDE SEQUENCE [LARGE SCALE GENOMIC DNA]</scope>
    <source>
        <strain evidence="1 2">CBS 357.93</strain>
    </source>
</reference>
<feature type="non-terminal residue" evidence="1">
    <location>
        <position position="1"/>
    </location>
</feature>
<keyword evidence="2" id="KW-1185">Reference proteome</keyword>
<sequence length="70" mass="7622">DLLVSLVEKTCVPVNDIESALMHKAMHELVRILRNVEAFITDNQKALVNSLKNISKSPSLCSVSGTCPSI</sequence>
<gene>
    <name evidence="1" type="ORF">CU097_002206</name>
</gene>
<organism evidence="1 2">
    <name type="scientific">Rhizopus azygosporus</name>
    <name type="common">Rhizopus microsporus var. azygosporus</name>
    <dbReference type="NCBI Taxonomy" id="86630"/>
    <lineage>
        <taxon>Eukaryota</taxon>
        <taxon>Fungi</taxon>
        <taxon>Fungi incertae sedis</taxon>
        <taxon>Mucoromycota</taxon>
        <taxon>Mucoromycotina</taxon>
        <taxon>Mucoromycetes</taxon>
        <taxon>Mucorales</taxon>
        <taxon>Mucorineae</taxon>
        <taxon>Rhizopodaceae</taxon>
        <taxon>Rhizopus</taxon>
    </lineage>
</organism>
<name>A0A367J3H6_RHIAZ</name>